<dbReference type="SMART" id="SM00852">
    <property type="entry name" value="MoCF_biosynth"/>
    <property type="match status" value="1"/>
</dbReference>
<reference evidence="2 3" key="1">
    <citation type="submission" date="2020-08" db="EMBL/GenBank/DDBJ databases">
        <title>Genomic Encyclopedia of Type Strains, Phase IV (KMG-IV): sequencing the most valuable type-strain genomes for metagenomic binning, comparative biology and taxonomic classification.</title>
        <authorList>
            <person name="Goeker M."/>
        </authorList>
    </citation>
    <scope>NUCLEOTIDE SEQUENCE [LARGE SCALE GENOMIC DNA]</scope>
    <source>
        <strain evidence="2 3">DSM 27203</strain>
    </source>
</reference>
<dbReference type="Pfam" id="PF00994">
    <property type="entry name" value="MoCF_biosynth"/>
    <property type="match status" value="1"/>
</dbReference>
<dbReference type="InterPro" id="IPR056596">
    <property type="entry name" value="FLAD1_M"/>
</dbReference>
<gene>
    <name evidence="2" type="ORF">FHR23_002477</name>
</gene>
<dbReference type="InterPro" id="IPR050101">
    <property type="entry name" value="CinA"/>
</dbReference>
<dbReference type="Pfam" id="PF24102">
    <property type="entry name" value="FLAD1_M"/>
    <property type="match status" value="1"/>
</dbReference>
<evidence type="ECO:0000313" key="3">
    <source>
        <dbReference type="Proteomes" id="UP000554342"/>
    </source>
</evidence>
<dbReference type="EMBL" id="JACIJI010000004">
    <property type="protein sequence ID" value="MBB5719536.1"/>
    <property type="molecule type" value="Genomic_DNA"/>
</dbReference>
<proteinExistence type="predicted"/>
<sequence length="273" mass="29099">MLRHIALSTALCEGVWLGYGAFMAERIWTAALAVIGDEILSGRTQDKNVQQIAVWLNAQGIRLAEVRIVPDRTDAIVEAVNILRGRNDYLFTTGGIGPTHDDITVDAIAAALGVGVIVHPEARAMLELHYATRGGLTEARLRMARVPDGAELIANRMSGAPGIRIGNIFILAGVPAITAGMLDALTGTLEGGAPMVARTIGCWVAESEVADILREIERDQDGVAIGSYPFFREGRVGANFVIRATRQSNVDACTEQLVQALRKAGYDPADGGI</sequence>
<evidence type="ECO:0000313" key="2">
    <source>
        <dbReference type="EMBL" id="MBB5719536.1"/>
    </source>
</evidence>
<protein>
    <submittedName>
        <fullName evidence="2">Molybdenum cofactor synthesis domain-containing protein</fullName>
    </submittedName>
</protein>
<dbReference type="PANTHER" id="PTHR13939">
    <property type="entry name" value="NICOTINAMIDE-NUCLEOTIDE AMIDOHYDROLASE PNCC"/>
    <property type="match status" value="1"/>
</dbReference>
<feature type="domain" description="MoaB/Mog" evidence="1">
    <location>
        <begin position="31"/>
        <end position="193"/>
    </location>
</feature>
<dbReference type="AlphaFoldDB" id="A0A840Z1E1"/>
<dbReference type="Gene3D" id="3.40.980.10">
    <property type="entry name" value="MoaB/Mog-like domain"/>
    <property type="match status" value="1"/>
</dbReference>
<dbReference type="SUPFAM" id="SSF53218">
    <property type="entry name" value="Molybdenum cofactor biosynthesis proteins"/>
    <property type="match status" value="1"/>
</dbReference>
<comment type="caution">
    <text evidence="2">The sequence shown here is derived from an EMBL/GenBank/DDBJ whole genome shotgun (WGS) entry which is preliminary data.</text>
</comment>
<accession>A0A840Z1E1</accession>
<dbReference type="InterPro" id="IPR036425">
    <property type="entry name" value="MoaB/Mog-like_dom_sf"/>
</dbReference>
<evidence type="ECO:0000259" key="1">
    <source>
        <dbReference type="SMART" id="SM00852"/>
    </source>
</evidence>
<dbReference type="PANTHER" id="PTHR13939:SF0">
    <property type="entry name" value="NMN AMIDOHYDROLASE-LIKE PROTEIN YFAY"/>
    <property type="match status" value="1"/>
</dbReference>
<dbReference type="CDD" id="cd00885">
    <property type="entry name" value="cinA"/>
    <property type="match status" value="1"/>
</dbReference>
<dbReference type="InterPro" id="IPR001453">
    <property type="entry name" value="MoaB/Mog_dom"/>
</dbReference>
<name>A0A840Z1E1_9SPHN</name>
<organism evidence="2 3">
    <name type="scientific">Stakelama sediminis</name>
    <dbReference type="NCBI Taxonomy" id="463200"/>
    <lineage>
        <taxon>Bacteria</taxon>
        <taxon>Pseudomonadati</taxon>
        <taxon>Pseudomonadota</taxon>
        <taxon>Alphaproteobacteria</taxon>
        <taxon>Sphingomonadales</taxon>
        <taxon>Sphingomonadaceae</taxon>
        <taxon>Stakelama</taxon>
    </lineage>
</organism>
<keyword evidence="3" id="KW-1185">Reference proteome</keyword>
<dbReference type="Proteomes" id="UP000554342">
    <property type="component" value="Unassembled WGS sequence"/>
</dbReference>